<feature type="compositionally biased region" description="Basic residues" evidence="7">
    <location>
        <begin position="1"/>
        <end position="17"/>
    </location>
</feature>
<dbReference type="RefSeq" id="WP_021680544.1">
    <property type="nucleotide sequence ID" value="NZ_KI260295.1"/>
</dbReference>
<accession>U2LZR5</accession>
<keyword evidence="2 5" id="KW-0689">Ribosomal protein</keyword>
<dbReference type="InterPro" id="IPR021137">
    <property type="entry name" value="Ribosomal_bL35-like"/>
</dbReference>
<dbReference type="eggNOG" id="COG0291">
    <property type="taxonomic scope" value="Bacteria"/>
</dbReference>
<name>U2LZR5_9FIRM</name>
<dbReference type="FunFam" id="4.10.410.60:FF:000001">
    <property type="entry name" value="50S ribosomal protein L35"/>
    <property type="match status" value="1"/>
</dbReference>
<dbReference type="OrthoDB" id="47476at2"/>
<dbReference type="HAMAP" id="MF_00514">
    <property type="entry name" value="Ribosomal_bL35"/>
    <property type="match status" value="1"/>
</dbReference>
<dbReference type="InterPro" id="IPR037229">
    <property type="entry name" value="Ribosomal_bL35_sf"/>
</dbReference>
<dbReference type="Pfam" id="PF01632">
    <property type="entry name" value="Ribosomal_L35p"/>
    <property type="match status" value="1"/>
</dbReference>
<dbReference type="PATRIC" id="fig|411473.3.peg.1975"/>
<evidence type="ECO:0000256" key="5">
    <source>
        <dbReference type="HAMAP-Rule" id="MF_00514"/>
    </source>
</evidence>
<dbReference type="PANTHER" id="PTHR33343">
    <property type="entry name" value="54S RIBOSOMAL PROTEIN BL35M"/>
    <property type="match status" value="1"/>
</dbReference>
<dbReference type="EMBL" id="AWVF01000292">
    <property type="protein sequence ID" value="ERJ92538.1"/>
    <property type="molecule type" value="Genomic_DNA"/>
</dbReference>
<comment type="similarity">
    <text evidence="1 5 6">Belongs to the bacterial ribosomal protein bL35 family.</text>
</comment>
<dbReference type="NCBIfam" id="TIGR00001">
    <property type="entry name" value="rpmI_bact"/>
    <property type="match status" value="1"/>
</dbReference>
<evidence type="ECO:0000313" key="8">
    <source>
        <dbReference type="EMBL" id="ERJ92538.1"/>
    </source>
</evidence>
<dbReference type="GO" id="GO:0022625">
    <property type="term" value="C:cytosolic large ribosomal subunit"/>
    <property type="evidence" value="ECO:0007669"/>
    <property type="project" value="TreeGrafter"/>
</dbReference>
<dbReference type="GeneID" id="93693372"/>
<dbReference type="PANTHER" id="PTHR33343:SF1">
    <property type="entry name" value="LARGE RIBOSOMAL SUBUNIT PROTEIN BL35M"/>
    <property type="match status" value="1"/>
</dbReference>
<dbReference type="PRINTS" id="PR00064">
    <property type="entry name" value="RIBOSOMALL35"/>
</dbReference>
<feature type="compositionally biased region" description="Basic residues" evidence="7">
    <location>
        <begin position="25"/>
        <end position="43"/>
    </location>
</feature>
<evidence type="ECO:0000256" key="6">
    <source>
        <dbReference type="RuleBase" id="RU000568"/>
    </source>
</evidence>
<dbReference type="PROSITE" id="PS00936">
    <property type="entry name" value="RIBOSOMAL_L35"/>
    <property type="match status" value="1"/>
</dbReference>
<feature type="region of interest" description="Disordered" evidence="7">
    <location>
        <begin position="1"/>
        <end position="43"/>
    </location>
</feature>
<sequence length="67" mass="7673">MAKIKTKTHSGAKKRFKMTASGKVKYQKTNKRHRLTQKDTKRKRIARTVGIADCTNAPALKKLMPYL</sequence>
<dbReference type="InterPro" id="IPR018265">
    <property type="entry name" value="Ribosomal_bL35_CS"/>
</dbReference>
<keyword evidence="9" id="KW-1185">Reference proteome</keyword>
<evidence type="ECO:0000256" key="4">
    <source>
        <dbReference type="ARBA" id="ARBA00071664"/>
    </source>
</evidence>
<dbReference type="GO" id="GO:0003735">
    <property type="term" value="F:structural constituent of ribosome"/>
    <property type="evidence" value="ECO:0007669"/>
    <property type="project" value="InterPro"/>
</dbReference>
<evidence type="ECO:0000256" key="7">
    <source>
        <dbReference type="SAM" id="MobiDB-lite"/>
    </source>
</evidence>
<dbReference type="Proteomes" id="UP000016662">
    <property type="component" value="Unassembled WGS sequence"/>
</dbReference>
<dbReference type="HOGENOM" id="CLU_169643_2_2_9"/>
<organism evidence="8 9">
    <name type="scientific">Ruminococcus callidus ATCC 27760</name>
    <dbReference type="NCBI Taxonomy" id="411473"/>
    <lineage>
        <taxon>Bacteria</taxon>
        <taxon>Bacillati</taxon>
        <taxon>Bacillota</taxon>
        <taxon>Clostridia</taxon>
        <taxon>Eubacteriales</taxon>
        <taxon>Oscillospiraceae</taxon>
        <taxon>Ruminococcus</taxon>
    </lineage>
</organism>
<evidence type="ECO:0000256" key="1">
    <source>
        <dbReference type="ARBA" id="ARBA00006598"/>
    </source>
</evidence>
<keyword evidence="3 5" id="KW-0687">Ribonucleoprotein</keyword>
<comment type="caution">
    <text evidence="8">The sequence shown here is derived from an EMBL/GenBank/DDBJ whole genome shotgun (WGS) entry which is preliminary data.</text>
</comment>
<dbReference type="AlphaFoldDB" id="U2LZR5"/>
<evidence type="ECO:0000256" key="2">
    <source>
        <dbReference type="ARBA" id="ARBA00022980"/>
    </source>
</evidence>
<dbReference type="Gene3D" id="4.10.410.60">
    <property type="match status" value="1"/>
</dbReference>
<evidence type="ECO:0000313" key="9">
    <source>
        <dbReference type="Proteomes" id="UP000016662"/>
    </source>
</evidence>
<gene>
    <name evidence="5" type="primary">rpmI</name>
    <name evidence="8" type="ORF">RUMCAL_02377</name>
</gene>
<dbReference type="InterPro" id="IPR001706">
    <property type="entry name" value="Ribosomal_bL35"/>
</dbReference>
<proteinExistence type="inferred from homology"/>
<dbReference type="SUPFAM" id="SSF143034">
    <property type="entry name" value="L35p-like"/>
    <property type="match status" value="1"/>
</dbReference>
<reference evidence="8 9" key="1">
    <citation type="submission" date="2013-07" db="EMBL/GenBank/DDBJ databases">
        <authorList>
            <person name="Weinstock G."/>
            <person name="Sodergren E."/>
            <person name="Wylie T."/>
            <person name="Fulton L."/>
            <person name="Fulton R."/>
            <person name="Fronick C."/>
            <person name="O'Laughlin M."/>
            <person name="Godfrey J."/>
            <person name="Miner T."/>
            <person name="Herter B."/>
            <person name="Appelbaum E."/>
            <person name="Cordes M."/>
            <person name="Lek S."/>
            <person name="Wollam A."/>
            <person name="Pepin K.H."/>
            <person name="Palsikar V.B."/>
            <person name="Mitreva M."/>
            <person name="Wilson R.K."/>
        </authorList>
    </citation>
    <scope>NUCLEOTIDE SEQUENCE [LARGE SCALE GENOMIC DNA]</scope>
    <source>
        <strain evidence="8 9">ATCC 27760</strain>
    </source>
</reference>
<protein>
    <recommendedName>
        <fullName evidence="4 5">Large ribosomal subunit protein bL35</fullName>
    </recommendedName>
</protein>
<evidence type="ECO:0000256" key="3">
    <source>
        <dbReference type="ARBA" id="ARBA00023274"/>
    </source>
</evidence>
<dbReference type="GO" id="GO:0006412">
    <property type="term" value="P:translation"/>
    <property type="evidence" value="ECO:0007669"/>
    <property type="project" value="UniProtKB-UniRule"/>
</dbReference>
<dbReference type="STRING" id="411473.RUMCAL_02377"/>